<dbReference type="AlphaFoldDB" id="A0A2T6ZZU5"/>
<comment type="caution">
    <text evidence="7">The sequence shown here is derived from an EMBL/GenBank/DDBJ whole genome shotgun (WGS) entry which is preliminary data.</text>
</comment>
<keyword evidence="4 6" id="KW-1133">Transmembrane helix</keyword>
<evidence type="ECO:0000256" key="5">
    <source>
        <dbReference type="ARBA" id="ARBA00023136"/>
    </source>
</evidence>
<evidence type="ECO:0000256" key="1">
    <source>
        <dbReference type="ARBA" id="ARBA00004141"/>
    </source>
</evidence>
<keyword evidence="8" id="KW-1185">Reference proteome</keyword>
<dbReference type="OrthoDB" id="10267969at2759"/>
<dbReference type="GO" id="GO:0016020">
    <property type="term" value="C:membrane"/>
    <property type="evidence" value="ECO:0007669"/>
    <property type="project" value="UniProtKB-SubCell"/>
</dbReference>
<reference evidence="7 8" key="1">
    <citation type="submission" date="2017-04" db="EMBL/GenBank/DDBJ databases">
        <title>Draft genome sequence of Tuber borchii Vittad., a whitish edible truffle.</title>
        <authorList>
            <consortium name="DOE Joint Genome Institute"/>
            <person name="Murat C."/>
            <person name="Kuo A."/>
            <person name="Barry K.W."/>
            <person name="Clum A."/>
            <person name="Dockter R.B."/>
            <person name="Fauchery L."/>
            <person name="Iotti M."/>
            <person name="Kohler A."/>
            <person name="Labutti K."/>
            <person name="Lindquist E.A."/>
            <person name="Lipzen A."/>
            <person name="Ohm R.A."/>
            <person name="Wang M."/>
            <person name="Grigoriev I.V."/>
            <person name="Zambonelli A."/>
            <person name="Martin F.M."/>
        </authorList>
    </citation>
    <scope>NUCLEOTIDE SEQUENCE [LARGE SCALE GENOMIC DNA]</scope>
    <source>
        <strain evidence="7 8">Tbo3840</strain>
    </source>
</reference>
<evidence type="ECO:0000256" key="3">
    <source>
        <dbReference type="ARBA" id="ARBA00022692"/>
    </source>
</evidence>
<dbReference type="InterPro" id="IPR007248">
    <property type="entry name" value="Mpv17_PMP22"/>
</dbReference>
<name>A0A2T6ZZU5_TUBBO</name>
<keyword evidence="3 6" id="KW-0812">Transmembrane</keyword>
<protein>
    <recommendedName>
        <fullName evidence="9">Mpv17/PMP22 family protein</fullName>
    </recommendedName>
</protein>
<evidence type="ECO:0008006" key="9">
    <source>
        <dbReference type="Google" id="ProtNLM"/>
    </source>
</evidence>
<evidence type="ECO:0000313" key="8">
    <source>
        <dbReference type="Proteomes" id="UP000244722"/>
    </source>
</evidence>
<evidence type="ECO:0000256" key="2">
    <source>
        <dbReference type="ARBA" id="ARBA00006824"/>
    </source>
</evidence>
<organism evidence="7 8">
    <name type="scientific">Tuber borchii</name>
    <name type="common">White truffle</name>
    <dbReference type="NCBI Taxonomy" id="42251"/>
    <lineage>
        <taxon>Eukaryota</taxon>
        <taxon>Fungi</taxon>
        <taxon>Dikarya</taxon>
        <taxon>Ascomycota</taxon>
        <taxon>Pezizomycotina</taxon>
        <taxon>Pezizomycetes</taxon>
        <taxon>Pezizales</taxon>
        <taxon>Tuberaceae</taxon>
        <taxon>Tuber</taxon>
    </lineage>
</organism>
<dbReference type="STRING" id="42251.A0A2T6ZZU5"/>
<dbReference type="GO" id="GO:0005739">
    <property type="term" value="C:mitochondrion"/>
    <property type="evidence" value="ECO:0007669"/>
    <property type="project" value="TreeGrafter"/>
</dbReference>
<comment type="similarity">
    <text evidence="2 6">Belongs to the peroxisomal membrane protein PXMP2/4 family.</text>
</comment>
<evidence type="ECO:0000256" key="6">
    <source>
        <dbReference type="RuleBase" id="RU363053"/>
    </source>
</evidence>
<dbReference type="PANTHER" id="PTHR11266:SF50">
    <property type="entry name" value="VACUOLAR MEMBRANE PROTEIN YOR292C"/>
    <property type="match status" value="1"/>
</dbReference>
<dbReference type="EMBL" id="NESQ01000052">
    <property type="protein sequence ID" value="PUU81018.1"/>
    <property type="molecule type" value="Genomic_DNA"/>
</dbReference>
<accession>A0A2T6ZZU5</accession>
<gene>
    <name evidence="7" type="ORF">B9Z19DRAFT_972929</name>
</gene>
<keyword evidence="5 6" id="KW-0472">Membrane</keyword>
<evidence type="ECO:0000313" key="7">
    <source>
        <dbReference type="EMBL" id="PUU81018.1"/>
    </source>
</evidence>
<dbReference type="Pfam" id="PF04117">
    <property type="entry name" value="Mpv17_PMP22"/>
    <property type="match status" value="1"/>
</dbReference>
<feature type="transmembrane region" description="Helical" evidence="6">
    <location>
        <begin position="53"/>
        <end position="75"/>
    </location>
</feature>
<dbReference type="Proteomes" id="UP000244722">
    <property type="component" value="Unassembled WGS sequence"/>
</dbReference>
<sequence>MASPDRLRLIRSARNYHICGRVPLVNVVALFVEIAGLARVAMQYDLHFSTKPILTMMITNSLLNGVADTIAQTVTSMRAKNRRPRDLGKKDSISIEIHELNEKGPLPTHRAELLASAPPPFDFERLVRYMAWGMFPYCTTAIQMVRLSFRSLATFFTYMTLAEGGGKKAVIRKFDMVYVSALKSNYILWPAVQILNFRIVPLSFQLPFASTVGIAWTVYLSLTNDAAE</sequence>
<feature type="transmembrane region" description="Helical" evidence="6">
    <location>
        <begin position="21"/>
        <end position="41"/>
    </location>
</feature>
<evidence type="ECO:0000256" key="4">
    <source>
        <dbReference type="ARBA" id="ARBA00022989"/>
    </source>
</evidence>
<dbReference type="PANTHER" id="PTHR11266">
    <property type="entry name" value="PEROXISOMAL MEMBRANE PROTEIN 2, PXMP2 MPV17"/>
    <property type="match status" value="1"/>
</dbReference>
<comment type="subcellular location">
    <subcellularLocation>
        <location evidence="1">Membrane</location>
        <topology evidence="1">Multi-pass membrane protein</topology>
    </subcellularLocation>
</comment>
<proteinExistence type="inferred from homology"/>